<dbReference type="GO" id="GO:0003677">
    <property type="term" value="F:DNA binding"/>
    <property type="evidence" value="ECO:0007669"/>
    <property type="project" value="UniProtKB-KW"/>
</dbReference>
<dbReference type="EMBL" id="KN838787">
    <property type="protein sequence ID" value="KIJ94560.1"/>
    <property type="molecule type" value="Genomic_DNA"/>
</dbReference>
<dbReference type="Gene3D" id="1.10.150.130">
    <property type="match status" value="1"/>
</dbReference>
<name>A0A0C9WSD8_9AGAR</name>
<dbReference type="SUPFAM" id="SSF47823">
    <property type="entry name" value="lambda integrase-like, N-terminal domain"/>
    <property type="match status" value="1"/>
</dbReference>
<accession>A0A0C9WSD8</accession>
<dbReference type="OrthoDB" id="2678913at2759"/>
<evidence type="ECO:0000256" key="1">
    <source>
        <dbReference type="ARBA" id="ARBA00023125"/>
    </source>
</evidence>
<proteinExistence type="predicted"/>
<organism evidence="2 3">
    <name type="scientific">Laccaria amethystina LaAM-08-1</name>
    <dbReference type="NCBI Taxonomy" id="1095629"/>
    <lineage>
        <taxon>Eukaryota</taxon>
        <taxon>Fungi</taxon>
        <taxon>Dikarya</taxon>
        <taxon>Basidiomycota</taxon>
        <taxon>Agaricomycotina</taxon>
        <taxon>Agaricomycetes</taxon>
        <taxon>Agaricomycetidae</taxon>
        <taxon>Agaricales</taxon>
        <taxon>Agaricineae</taxon>
        <taxon>Hydnangiaceae</taxon>
        <taxon>Laccaria</taxon>
    </lineage>
</organism>
<dbReference type="AlphaFoldDB" id="A0A0C9WSD8"/>
<keyword evidence="3" id="KW-1185">Reference proteome</keyword>
<reference evidence="3" key="2">
    <citation type="submission" date="2015-01" db="EMBL/GenBank/DDBJ databases">
        <title>Evolutionary Origins and Diversification of the Mycorrhizal Mutualists.</title>
        <authorList>
            <consortium name="DOE Joint Genome Institute"/>
            <consortium name="Mycorrhizal Genomics Consortium"/>
            <person name="Kohler A."/>
            <person name="Kuo A."/>
            <person name="Nagy L.G."/>
            <person name="Floudas D."/>
            <person name="Copeland A."/>
            <person name="Barry K.W."/>
            <person name="Cichocki N."/>
            <person name="Veneault-Fourrey C."/>
            <person name="LaButti K."/>
            <person name="Lindquist E.A."/>
            <person name="Lipzen A."/>
            <person name="Lundell T."/>
            <person name="Morin E."/>
            <person name="Murat C."/>
            <person name="Riley R."/>
            <person name="Ohm R."/>
            <person name="Sun H."/>
            <person name="Tunlid A."/>
            <person name="Henrissat B."/>
            <person name="Grigoriev I.V."/>
            <person name="Hibbett D.S."/>
            <person name="Martin F."/>
        </authorList>
    </citation>
    <scope>NUCLEOTIDE SEQUENCE [LARGE SCALE GENOMIC DNA]</scope>
    <source>
        <strain evidence="3">LaAM-08-1</strain>
    </source>
</reference>
<dbReference type="Proteomes" id="UP000054477">
    <property type="component" value="Unassembled WGS sequence"/>
</dbReference>
<protein>
    <submittedName>
        <fullName evidence="2">Uncharacterized protein</fullName>
    </submittedName>
</protein>
<dbReference type="STRING" id="1095629.A0A0C9WSD8"/>
<keyword evidence="1" id="KW-0238">DNA-binding</keyword>
<evidence type="ECO:0000313" key="3">
    <source>
        <dbReference type="Proteomes" id="UP000054477"/>
    </source>
</evidence>
<gene>
    <name evidence="2" type="ORF">K443DRAFT_11998</name>
</gene>
<dbReference type="HOGENOM" id="CLU_003292_2_1_1"/>
<dbReference type="InterPro" id="IPR010998">
    <property type="entry name" value="Integrase_recombinase_N"/>
</dbReference>
<evidence type="ECO:0000313" key="2">
    <source>
        <dbReference type="EMBL" id="KIJ94560.1"/>
    </source>
</evidence>
<reference evidence="2 3" key="1">
    <citation type="submission" date="2014-04" db="EMBL/GenBank/DDBJ databases">
        <authorList>
            <consortium name="DOE Joint Genome Institute"/>
            <person name="Kuo A."/>
            <person name="Kohler A."/>
            <person name="Nagy L.G."/>
            <person name="Floudas D."/>
            <person name="Copeland A."/>
            <person name="Barry K.W."/>
            <person name="Cichocki N."/>
            <person name="Veneault-Fourrey C."/>
            <person name="LaButti K."/>
            <person name="Lindquist E.A."/>
            <person name="Lipzen A."/>
            <person name="Lundell T."/>
            <person name="Morin E."/>
            <person name="Murat C."/>
            <person name="Sun H."/>
            <person name="Tunlid A."/>
            <person name="Henrissat B."/>
            <person name="Grigoriev I.V."/>
            <person name="Hibbett D.S."/>
            <person name="Martin F."/>
            <person name="Nordberg H.P."/>
            <person name="Cantor M.N."/>
            <person name="Hua S.X."/>
        </authorList>
    </citation>
    <scope>NUCLEOTIDE SEQUENCE [LARGE SCALE GENOMIC DNA]</scope>
    <source>
        <strain evidence="2 3">LaAM-08-1</strain>
    </source>
</reference>
<sequence length="252" mass="28212">MPSPRKHQRPAPYRKNLTPLPSPLRLHCLASQRLCLWCPLVSHTSQSSQVSDEDLKCIEAVMVHAWEADTHTTYALGLLNYMVFCDKKSIAEKDRAPVSQLLLMSFISTPAAAYSGAAISNYVHGIRAWHILHGLPWKIDKMEMDALLKAIEKLTPPSSKRKKRHPYTIDFMLAIRCNLDLNTPLGASVFACLTTCFLATGHVGEFTVQRPDDFNPNKHVSRARVRLDQDRGGQQVTVLHIPHTKTSPQGEG</sequence>